<keyword evidence="3" id="KW-1185">Reference proteome</keyword>
<comment type="caution">
    <text evidence="2">The sequence shown here is derived from an EMBL/GenBank/DDBJ whole genome shotgun (WGS) entry which is preliminary data.</text>
</comment>
<proteinExistence type="predicted"/>
<sequence length="96" mass="9486">MLKFFFINYAGLKPRKNPAKEDDPQLGAGNCGVGNDNGAENSHPVVNGAAGNCGVGNDNGAENSHPVVNGAAGNCGVGNDNGAENSHPVVNGAAGN</sequence>
<name>A0A3M7QDY2_BRAPC</name>
<evidence type="ECO:0000256" key="1">
    <source>
        <dbReference type="SAM" id="MobiDB-lite"/>
    </source>
</evidence>
<feature type="region of interest" description="Disordered" evidence="1">
    <location>
        <begin position="14"/>
        <end position="43"/>
    </location>
</feature>
<reference evidence="2 3" key="1">
    <citation type="journal article" date="2018" name="Sci. Rep.">
        <title>Genomic signatures of local adaptation to the degree of environmental predictability in rotifers.</title>
        <authorList>
            <person name="Franch-Gras L."/>
            <person name="Hahn C."/>
            <person name="Garcia-Roger E.M."/>
            <person name="Carmona M.J."/>
            <person name="Serra M."/>
            <person name="Gomez A."/>
        </authorList>
    </citation>
    <scope>NUCLEOTIDE SEQUENCE [LARGE SCALE GENOMIC DNA]</scope>
    <source>
        <strain evidence="2">HYR1</strain>
    </source>
</reference>
<gene>
    <name evidence="2" type="ORF">BpHYR1_034809</name>
</gene>
<dbReference type="EMBL" id="REGN01006450">
    <property type="protein sequence ID" value="RNA09509.1"/>
    <property type="molecule type" value="Genomic_DNA"/>
</dbReference>
<protein>
    <submittedName>
        <fullName evidence="2">Uncharacterized protein</fullName>
    </submittedName>
</protein>
<dbReference type="Proteomes" id="UP000276133">
    <property type="component" value="Unassembled WGS sequence"/>
</dbReference>
<evidence type="ECO:0000313" key="3">
    <source>
        <dbReference type="Proteomes" id="UP000276133"/>
    </source>
</evidence>
<evidence type="ECO:0000313" key="2">
    <source>
        <dbReference type="EMBL" id="RNA09509.1"/>
    </source>
</evidence>
<organism evidence="2 3">
    <name type="scientific">Brachionus plicatilis</name>
    <name type="common">Marine rotifer</name>
    <name type="synonym">Brachionus muelleri</name>
    <dbReference type="NCBI Taxonomy" id="10195"/>
    <lineage>
        <taxon>Eukaryota</taxon>
        <taxon>Metazoa</taxon>
        <taxon>Spiralia</taxon>
        <taxon>Gnathifera</taxon>
        <taxon>Rotifera</taxon>
        <taxon>Eurotatoria</taxon>
        <taxon>Monogononta</taxon>
        <taxon>Pseudotrocha</taxon>
        <taxon>Ploima</taxon>
        <taxon>Brachionidae</taxon>
        <taxon>Brachionus</taxon>
    </lineage>
</organism>
<dbReference type="AlphaFoldDB" id="A0A3M7QDY2"/>
<accession>A0A3M7QDY2</accession>